<dbReference type="OrthoDB" id="3264363at2759"/>
<dbReference type="Proteomes" id="UP000053257">
    <property type="component" value="Unassembled WGS sequence"/>
</dbReference>
<dbReference type="HOGENOM" id="CLU_053715_0_0_1"/>
<keyword evidence="3" id="KW-1185">Reference proteome</keyword>
<sequence length="403" mass="44319">MASKRGGHSRESHSDSGRQVNNLLGALRGEQFRHQQNLLRSKLHATSSLQSKPTLPLDQIFGTGSPASGDVEPVQPAPFREPGQPGHRRDRRPPVTLIEGVPTYAYPNGAVPGPKPPKSWIPLFDGDERDEPAWRANAFKVLLDDLGAEAWLRDGSHAVMPLAMLCAQTILKTYGESEALVDVVQYIPPHLKRDLIRWHTVHRPLSNSKLYALCGEEGHADGELLVVGPHNNLRGDVIKGRERTRAFSQGGDDGEQTATSSSRADDWDAPTDTPASLTVIGLLESPLPSSVIFSLPPTLTHLALLALPHPIPVHRLPRQCPLLEVLDISFNGWLSGHDDPYPGTFNAVDWKRWGYLRILGLRECGVSKYIVHKVNANRWTDVEVIGADDSSRDVHTIARSNVP</sequence>
<dbReference type="AlphaFoldDB" id="A0A0C3PQV7"/>
<feature type="region of interest" description="Disordered" evidence="1">
    <location>
        <begin position="1"/>
        <end position="22"/>
    </location>
</feature>
<proteinExistence type="predicted"/>
<protein>
    <submittedName>
        <fullName evidence="2">Uncharacterized protein</fullName>
    </submittedName>
</protein>
<accession>A0A0C3PQV7</accession>
<reference evidence="2 3" key="1">
    <citation type="journal article" date="2014" name="PLoS Genet.">
        <title>Analysis of the Phlebiopsis gigantea genome, transcriptome and secretome provides insight into its pioneer colonization strategies of wood.</title>
        <authorList>
            <person name="Hori C."/>
            <person name="Ishida T."/>
            <person name="Igarashi K."/>
            <person name="Samejima M."/>
            <person name="Suzuki H."/>
            <person name="Master E."/>
            <person name="Ferreira P."/>
            <person name="Ruiz-Duenas F.J."/>
            <person name="Held B."/>
            <person name="Canessa P."/>
            <person name="Larrondo L.F."/>
            <person name="Schmoll M."/>
            <person name="Druzhinina I.S."/>
            <person name="Kubicek C.P."/>
            <person name="Gaskell J.A."/>
            <person name="Kersten P."/>
            <person name="St John F."/>
            <person name="Glasner J."/>
            <person name="Sabat G."/>
            <person name="Splinter BonDurant S."/>
            <person name="Syed K."/>
            <person name="Yadav J."/>
            <person name="Mgbeahuruike A.C."/>
            <person name="Kovalchuk A."/>
            <person name="Asiegbu F.O."/>
            <person name="Lackner G."/>
            <person name="Hoffmeister D."/>
            <person name="Rencoret J."/>
            <person name="Gutierrez A."/>
            <person name="Sun H."/>
            <person name="Lindquist E."/>
            <person name="Barry K."/>
            <person name="Riley R."/>
            <person name="Grigoriev I.V."/>
            <person name="Henrissat B."/>
            <person name="Kues U."/>
            <person name="Berka R.M."/>
            <person name="Martinez A.T."/>
            <person name="Covert S.F."/>
            <person name="Blanchette R.A."/>
            <person name="Cullen D."/>
        </authorList>
    </citation>
    <scope>NUCLEOTIDE SEQUENCE [LARGE SCALE GENOMIC DNA]</scope>
    <source>
        <strain evidence="2 3">11061_1 CR5-6</strain>
    </source>
</reference>
<evidence type="ECO:0000313" key="2">
    <source>
        <dbReference type="EMBL" id="KIP09548.1"/>
    </source>
</evidence>
<name>A0A0C3PQV7_PHLG1</name>
<feature type="region of interest" description="Disordered" evidence="1">
    <location>
        <begin position="46"/>
        <end position="93"/>
    </location>
</feature>
<evidence type="ECO:0000313" key="3">
    <source>
        <dbReference type="Proteomes" id="UP000053257"/>
    </source>
</evidence>
<gene>
    <name evidence="2" type="ORF">PHLGIDRAFT_34427</name>
</gene>
<dbReference type="EMBL" id="KN840465">
    <property type="protein sequence ID" value="KIP09548.1"/>
    <property type="molecule type" value="Genomic_DNA"/>
</dbReference>
<organism evidence="2 3">
    <name type="scientific">Phlebiopsis gigantea (strain 11061_1 CR5-6)</name>
    <name type="common">White-rot fungus</name>
    <name type="synonym">Peniophora gigantea</name>
    <dbReference type="NCBI Taxonomy" id="745531"/>
    <lineage>
        <taxon>Eukaryota</taxon>
        <taxon>Fungi</taxon>
        <taxon>Dikarya</taxon>
        <taxon>Basidiomycota</taxon>
        <taxon>Agaricomycotina</taxon>
        <taxon>Agaricomycetes</taxon>
        <taxon>Polyporales</taxon>
        <taxon>Phanerochaetaceae</taxon>
        <taxon>Phlebiopsis</taxon>
    </lineage>
</organism>
<evidence type="ECO:0000256" key="1">
    <source>
        <dbReference type="SAM" id="MobiDB-lite"/>
    </source>
</evidence>
<feature type="region of interest" description="Disordered" evidence="1">
    <location>
        <begin position="243"/>
        <end position="271"/>
    </location>
</feature>